<dbReference type="Proteomes" id="UP000702544">
    <property type="component" value="Unassembled WGS sequence"/>
</dbReference>
<evidence type="ECO:0000256" key="2">
    <source>
        <dbReference type="SAM" id="Phobius"/>
    </source>
</evidence>
<evidence type="ECO:0008006" key="5">
    <source>
        <dbReference type="Google" id="ProtNLM"/>
    </source>
</evidence>
<evidence type="ECO:0000313" key="3">
    <source>
        <dbReference type="EMBL" id="NIR76223.1"/>
    </source>
</evidence>
<comment type="caution">
    <text evidence="3">The sequence shown here is derived from an EMBL/GenBank/DDBJ whole genome shotgun (WGS) entry which is preliminary data.</text>
</comment>
<dbReference type="EMBL" id="JAACAK010000114">
    <property type="protein sequence ID" value="NIR76223.1"/>
    <property type="molecule type" value="Genomic_DNA"/>
</dbReference>
<reference evidence="3 4" key="1">
    <citation type="submission" date="2020-01" db="EMBL/GenBank/DDBJ databases">
        <title>Genomes assembled from Gulf of Kutch pelagic sediment metagenomes.</title>
        <authorList>
            <person name="Chandrashekar M."/>
            <person name="Mahajan M.S."/>
            <person name="Dave K.J."/>
            <person name="Vatsa P."/>
            <person name="Nathani N.M."/>
        </authorList>
    </citation>
    <scope>NUCLEOTIDE SEQUENCE [LARGE SCALE GENOMIC DNA]</scope>
    <source>
        <strain evidence="3">KS3-K002</strain>
    </source>
</reference>
<evidence type="ECO:0000313" key="4">
    <source>
        <dbReference type="Proteomes" id="UP000702544"/>
    </source>
</evidence>
<feature type="transmembrane region" description="Helical" evidence="2">
    <location>
        <begin position="12"/>
        <end position="33"/>
    </location>
</feature>
<name>A0AAE4Z9Q5_9BACT</name>
<evidence type="ECO:0000256" key="1">
    <source>
        <dbReference type="SAM" id="Coils"/>
    </source>
</evidence>
<accession>A0AAE4Z9Q5</accession>
<dbReference type="AlphaFoldDB" id="A0AAE4Z9Q5"/>
<keyword evidence="2" id="KW-0472">Membrane</keyword>
<feature type="coiled-coil region" evidence="1">
    <location>
        <begin position="89"/>
        <end position="116"/>
    </location>
</feature>
<proteinExistence type="predicted"/>
<keyword evidence="1" id="KW-0175">Coiled coil</keyword>
<keyword evidence="2" id="KW-1133">Transmembrane helix</keyword>
<organism evidence="3 4">
    <name type="scientific">Candidatus Kutchimonas denitrificans</name>
    <dbReference type="NCBI Taxonomy" id="3056748"/>
    <lineage>
        <taxon>Bacteria</taxon>
        <taxon>Pseudomonadati</taxon>
        <taxon>Gemmatimonadota</taxon>
        <taxon>Gemmatimonadia</taxon>
        <taxon>Candidatus Palauibacterales</taxon>
        <taxon>Candidatus Palauibacteraceae</taxon>
        <taxon>Candidatus Kutchimonas</taxon>
    </lineage>
</organism>
<gene>
    <name evidence="3" type="ORF">GWO12_14095</name>
</gene>
<keyword evidence="2" id="KW-0812">Transmembrane</keyword>
<protein>
    <recommendedName>
        <fullName evidence="5">DUF948 domain-containing protein</fullName>
    </recommendedName>
</protein>
<sequence>MEGDWVFTTIRIVGIVAIVLLAIGMIYLARAAASLTIRLKRLERSLQDIGRDARPVFDRARAIGENLNFIVMSVRKEVDRVSDTIALANDRLEDVLEAAEDRVQDLNALIDVVQGEVEDTVITATSALRGIRTGARVLRRRGSDSDDSDSDGSEE</sequence>